<dbReference type="Proteomes" id="UP000185984">
    <property type="component" value="Unassembled WGS sequence"/>
</dbReference>
<dbReference type="OrthoDB" id="423373at2"/>
<dbReference type="AlphaFoldDB" id="A0A1U7HJ38"/>
<dbReference type="RefSeq" id="WP_073550770.1">
    <property type="nucleotide sequence ID" value="NZ_CAWMVK010000007.1"/>
</dbReference>
<comment type="caution">
    <text evidence="2">The sequence shown here is derived from an EMBL/GenBank/DDBJ whole genome shotgun (WGS) entry which is preliminary data.</text>
</comment>
<keyword evidence="1" id="KW-0472">Membrane</keyword>
<evidence type="ECO:0000313" key="2">
    <source>
        <dbReference type="EMBL" id="OKH23606.1"/>
    </source>
</evidence>
<keyword evidence="3" id="KW-1185">Reference proteome</keyword>
<dbReference type="EMBL" id="MRCC01000015">
    <property type="protein sequence ID" value="OKH23606.1"/>
    <property type="molecule type" value="Genomic_DNA"/>
</dbReference>
<dbReference type="InterPro" id="IPR025569">
    <property type="entry name" value="DUF4335"/>
</dbReference>
<feature type="transmembrane region" description="Helical" evidence="1">
    <location>
        <begin position="171"/>
        <end position="193"/>
    </location>
</feature>
<dbReference type="STRING" id="247279.NIES1031_17370"/>
<accession>A0A1U7HJ38</accession>
<sequence length="316" mass="34655">MKTIQRKYSLPNCTLFVEGLSEPINEQSPSVRPVLSILVNAECHLAGAKQPLTGGREFFESLVTAVSGYAQEFLSKVPHPEAHRNESGLVQLQQIDPNRHRLTVYSSASNPNSEATNTPVTIDLTTVQLFDLVEAVDQFFADSQTLPTMSLQLAPVSKRYAGHTPQLTKQAVPAAVGVSSLALAAIAFFFVPIPEVRRPEEPQPQSRSRSSNLAAAITDTEQIAWLQQKLYNRINRVWKTRTVNHDLIYRVSATANGAIVGYRSTNAIANDAIAQTPLPNLLVYPVATPETAQEALAQFRVVFGRDGVLQVSPWQS</sequence>
<gene>
    <name evidence="2" type="ORF">NIES1031_17370</name>
</gene>
<protein>
    <recommendedName>
        <fullName evidence="4">DUF4335 domain-containing protein</fullName>
    </recommendedName>
</protein>
<organism evidence="2 3">
    <name type="scientific">Chroogloeocystis siderophila 5.2 s.c.1</name>
    <dbReference type="NCBI Taxonomy" id="247279"/>
    <lineage>
        <taxon>Bacteria</taxon>
        <taxon>Bacillati</taxon>
        <taxon>Cyanobacteriota</taxon>
        <taxon>Cyanophyceae</taxon>
        <taxon>Oscillatoriophycideae</taxon>
        <taxon>Chroococcales</taxon>
        <taxon>Chroococcaceae</taxon>
        <taxon>Chroogloeocystis</taxon>
    </lineage>
</organism>
<evidence type="ECO:0008006" key="4">
    <source>
        <dbReference type="Google" id="ProtNLM"/>
    </source>
</evidence>
<evidence type="ECO:0000256" key="1">
    <source>
        <dbReference type="SAM" id="Phobius"/>
    </source>
</evidence>
<dbReference type="Pfam" id="PF14233">
    <property type="entry name" value="DUF4335"/>
    <property type="match status" value="1"/>
</dbReference>
<evidence type="ECO:0000313" key="3">
    <source>
        <dbReference type="Proteomes" id="UP000185984"/>
    </source>
</evidence>
<keyword evidence="1" id="KW-0812">Transmembrane</keyword>
<name>A0A1U7HJ38_9CHRO</name>
<reference evidence="2 3" key="1">
    <citation type="submission" date="2016-11" db="EMBL/GenBank/DDBJ databases">
        <title>Draft Genome Sequences of Nine Cyanobacterial Strains from Diverse Habitats.</title>
        <authorList>
            <person name="Zhu T."/>
            <person name="Hou S."/>
            <person name="Lu X."/>
            <person name="Hess W.R."/>
        </authorList>
    </citation>
    <scope>NUCLEOTIDE SEQUENCE [LARGE SCALE GENOMIC DNA]</scope>
    <source>
        <strain evidence="2 3">5.2 s.c.1</strain>
    </source>
</reference>
<keyword evidence="1" id="KW-1133">Transmembrane helix</keyword>
<proteinExistence type="predicted"/>